<evidence type="ECO:0000313" key="7">
    <source>
        <dbReference type="EMBL" id="PZF76402.1"/>
    </source>
</evidence>
<evidence type="ECO:0000256" key="1">
    <source>
        <dbReference type="ARBA" id="ARBA00004442"/>
    </source>
</evidence>
<keyword evidence="8" id="KW-1185">Reference proteome</keyword>
<name>A0A2W2ARZ1_9HYPH</name>
<evidence type="ECO:0000256" key="4">
    <source>
        <dbReference type="ARBA" id="ARBA00023136"/>
    </source>
</evidence>
<dbReference type="PANTHER" id="PTHR38776">
    <property type="entry name" value="MLTA-INTERACTING PROTEIN-RELATED"/>
    <property type="match status" value="1"/>
</dbReference>
<gene>
    <name evidence="7" type="ORF">DK847_14595</name>
</gene>
<dbReference type="AlphaFoldDB" id="A0A2W2ARZ1"/>
<feature type="chain" id="PRO_5015872407" evidence="6">
    <location>
        <begin position="25"/>
        <end position="261"/>
    </location>
</feature>
<dbReference type="Proteomes" id="UP000248795">
    <property type="component" value="Unassembled WGS sequence"/>
</dbReference>
<comment type="similarity">
    <text evidence="2">Belongs to the MipA/OmpV family.</text>
</comment>
<evidence type="ECO:0000313" key="8">
    <source>
        <dbReference type="Proteomes" id="UP000248795"/>
    </source>
</evidence>
<feature type="signal peptide" evidence="6">
    <location>
        <begin position="1"/>
        <end position="24"/>
    </location>
</feature>
<reference evidence="8" key="1">
    <citation type="submission" date="2018-06" db="EMBL/GenBank/DDBJ databases">
        <title>Aestuariibacter litoralis strain KCTC 52945T.</title>
        <authorList>
            <person name="Li X."/>
            <person name="Salam N."/>
            <person name="Li J.-L."/>
            <person name="Chen Y.-M."/>
            <person name="Yang Z.-W."/>
            <person name="Zhang L.-Y."/>
            <person name="Han M.-X."/>
            <person name="Xiao M."/>
            <person name="Li W.-J."/>
        </authorList>
    </citation>
    <scope>NUCLEOTIDE SEQUENCE [LARGE SCALE GENOMIC DNA]</scope>
    <source>
        <strain evidence="8">KCTC 52945</strain>
    </source>
</reference>
<evidence type="ECO:0000256" key="5">
    <source>
        <dbReference type="ARBA" id="ARBA00023237"/>
    </source>
</evidence>
<dbReference type="RefSeq" id="WP_111199238.1">
    <property type="nucleotide sequence ID" value="NZ_QKVK01000006.1"/>
</dbReference>
<accession>A0A2W2ARZ1</accession>
<dbReference type="Pfam" id="PF06629">
    <property type="entry name" value="MipA"/>
    <property type="match status" value="1"/>
</dbReference>
<comment type="subcellular location">
    <subcellularLocation>
        <location evidence="1">Cell outer membrane</location>
    </subcellularLocation>
</comment>
<protein>
    <submittedName>
        <fullName evidence="7">MipA/OmpV family protein</fullName>
    </submittedName>
</protein>
<keyword evidence="3 6" id="KW-0732">Signal</keyword>
<keyword evidence="4" id="KW-0472">Membrane</keyword>
<comment type="caution">
    <text evidence="7">The sequence shown here is derived from an EMBL/GenBank/DDBJ whole genome shotgun (WGS) entry which is preliminary data.</text>
</comment>
<dbReference type="InterPro" id="IPR010583">
    <property type="entry name" value="MipA"/>
</dbReference>
<dbReference type="GO" id="GO:0009279">
    <property type="term" value="C:cell outer membrane"/>
    <property type="evidence" value="ECO:0007669"/>
    <property type="project" value="UniProtKB-SubCell"/>
</dbReference>
<keyword evidence="5" id="KW-0998">Cell outer membrane</keyword>
<dbReference type="EMBL" id="QKVK01000006">
    <property type="protein sequence ID" value="PZF76402.1"/>
    <property type="molecule type" value="Genomic_DNA"/>
</dbReference>
<evidence type="ECO:0000256" key="3">
    <source>
        <dbReference type="ARBA" id="ARBA00022729"/>
    </source>
</evidence>
<sequence>MTLPRLPLFVAALSLLALSAPASAEDVSGHQYVMDLGAGVMAQPRYPGSDETIFVPYPLIAVSKFFVPGYGQIDAENDTRNFAIYPSFNYIGKRNSADSNELKGLKDVDWALEAGIGLSARYDWIRGFVEVRQGFNGYSGQVAQFGLDVIASPTEDLEVRFGPRAGWGSQSYMDTYFGINASEAAASPLYDQAYHADAGFNTVGLAGSATYNLTDDWKLHALVGWDRLVGDAGNSPIVEEGSVNQYYAGTGLTYRFAFDLF</sequence>
<organism evidence="7 8">
    <name type="scientific">Aestuariivirga litoralis</name>
    <dbReference type="NCBI Taxonomy" id="2650924"/>
    <lineage>
        <taxon>Bacteria</taxon>
        <taxon>Pseudomonadati</taxon>
        <taxon>Pseudomonadota</taxon>
        <taxon>Alphaproteobacteria</taxon>
        <taxon>Hyphomicrobiales</taxon>
        <taxon>Aestuariivirgaceae</taxon>
        <taxon>Aestuariivirga</taxon>
    </lineage>
</organism>
<proteinExistence type="inferred from homology"/>
<dbReference type="PANTHER" id="PTHR38776:SF1">
    <property type="entry name" value="MLTA-INTERACTING PROTEIN-RELATED"/>
    <property type="match status" value="1"/>
</dbReference>
<evidence type="ECO:0000256" key="6">
    <source>
        <dbReference type="SAM" id="SignalP"/>
    </source>
</evidence>
<evidence type="ECO:0000256" key="2">
    <source>
        <dbReference type="ARBA" id="ARBA00005722"/>
    </source>
</evidence>